<evidence type="ECO:0000313" key="2">
    <source>
        <dbReference type="EMBL" id="TMP33612.1"/>
    </source>
</evidence>
<reference evidence="2 3" key="1">
    <citation type="submission" date="2018-01" db="EMBL/GenBank/DDBJ databases">
        <authorList>
            <person name="Paulsen S."/>
            <person name="Gram L.K."/>
        </authorList>
    </citation>
    <scope>NUCLEOTIDE SEQUENCE [LARGE SCALE GENOMIC DNA]</scope>
    <source>
        <strain evidence="2 3">S2599</strain>
    </source>
</reference>
<evidence type="ECO:0000256" key="1">
    <source>
        <dbReference type="SAM" id="SignalP"/>
    </source>
</evidence>
<proteinExistence type="predicted"/>
<dbReference type="SUPFAM" id="SSF54427">
    <property type="entry name" value="NTF2-like"/>
    <property type="match status" value="1"/>
</dbReference>
<gene>
    <name evidence="2" type="ORF">CWB98_19500</name>
</gene>
<protein>
    <recommendedName>
        <fullName evidence="4">Nuclear transport factor 2 family protein</fullName>
    </recommendedName>
</protein>
<dbReference type="Pfam" id="PF12893">
    <property type="entry name" value="Lumazine_bd_2"/>
    <property type="match status" value="1"/>
</dbReference>
<keyword evidence="1" id="KW-0732">Signal</keyword>
<name>A0A5S3WW94_9GAMM</name>
<dbReference type="Proteomes" id="UP000306719">
    <property type="component" value="Unassembled WGS sequence"/>
</dbReference>
<sequence>MAIYIQLILACFVLVSGYSYAAPDVEKKAIETAAKSYLISQIEVRPELMKKVADDELVKRTYWEDPQGKEFVMDMNKQGLIKLAAEYNLSGTRFVARPKVELRILDVDKRVATVKLITDEWIDYMHLYKTASGEWQILNVLWQFHQIQKHKSDR</sequence>
<dbReference type="OrthoDB" id="5732224at2"/>
<dbReference type="InterPro" id="IPR039437">
    <property type="entry name" value="FrzH/put_lumazine-bd"/>
</dbReference>
<dbReference type="AlphaFoldDB" id="A0A5S3WW94"/>
<dbReference type="RefSeq" id="WP_138546321.1">
    <property type="nucleotide sequence ID" value="NZ_PNCJ01000036.1"/>
</dbReference>
<dbReference type="EMBL" id="PNCJ01000036">
    <property type="protein sequence ID" value="TMP33612.1"/>
    <property type="molecule type" value="Genomic_DNA"/>
</dbReference>
<evidence type="ECO:0000313" key="3">
    <source>
        <dbReference type="Proteomes" id="UP000306719"/>
    </source>
</evidence>
<comment type="caution">
    <text evidence="2">The sequence shown here is derived from an EMBL/GenBank/DDBJ whole genome shotgun (WGS) entry which is preliminary data.</text>
</comment>
<organism evidence="2 3">
    <name type="scientific">Pseudoalteromonas rubra</name>
    <dbReference type="NCBI Taxonomy" id="43658"/>
    <lineage>
        <taxon>Bacteria</taxon>
        <taxon>Pseudomonadati</taxon>
        <taxon>Pseudomonadota</taxon>
        <taxon>Gammaproteobacteria</taxon>
        <taxon>Alteromonadales</taxon>
        <taxon>Pseudoalteromonadaceae</taxon>
        <taxon>Pseudoalteromonas</taxon>
    </lineage>
</organism>
<feature type="signal peptide" evidence="1">
    <location>
        <begin position="1"/>
        <end position="21"/>
    </location>
</feature>
<feature type="chain" id="PRO_5024390548" description="Nuclear transport factor 2 family protein" evidence="1">
    <location>
        <begin position="22"/>
        <end position="154"/>
    </location>
</feature>
<reference evidence="3" key="2">
    <citation type="submission" date="2019-06" db="EMBL/GenBank/DDBJ databases">
        <title>Co-occurence of chitin degradation, pigmentation and bioactivity in marine Pseudoalteromonas.</title>
        <authorList>
            <person name="Sonnenschein E.C."/>
            <person name="Bech P.K."/>
        </authorList>
    </citation>
    <scope>NUCLEOTIDE SEQUENCE [LARGE SCALE GENOMIC DNA]</scope>
    <source>
        <strain evidence="3">S2599</strain>
    </source>
</reference>
<dbReference type="InterPro" id="IPR032710">
    <property type="entry name" value="NTF2-like_dom_sf"/>
</dbReference>
<dbReference type="Gene3D" id="3.10.450.50">
    <property type="match status" value="1"/>
</dbReference>
<accession>A0A5S3WW94</accession>
<evidence type="ECO:0008006" key="4">
    <source>
        <dbReference type="Google" id="ProtNLM"/>
    </source>
</evidence>